<dbReference type="CDD" id="cd02883">
    <property type="entry name" value="NUDIX_Hydrolase"/>
    <property type="match status" value="1"/>
</dbReference>
<evidence type="ECO:0000259" key="5">
    <source>
        <dbReference type="PROSITE" id="PS51462"/>
    </source>
</evidence>
<dbReference type="InterPro" id="IPR020476">
    <property type="entry name" value="Nudix_hydrolase"/>
</dbReference>
<dbReference type="SUPFAM" id="SSF55811">
    <property type="entry name" value="Nudix"/>
    <property type="match status" value="1"/>
</dbReference>
<comment type="cofactor">
    <cofactor evidence="1">
        <name>Mg(2+)</name>
        <dbReference type="ChEBI" id="CHEBI:18420"/>
    </cofactor>
</comment>
<protein>
    <submittedName>
        <fullName evidence="6">8-oxo-dGTP pyrophosphatase MutT (NUDIX family)</fullName>
    </submittedName>
</protein>
<gene>
    <name evidence="6" type="ORF">QFZ22_001014</name>
</gene>
<name>A0AAW8F4G5_9ACTN</name>
<dbReference type="Proteomes" id="UP001234216">
    <property type="component" value="Unassembled WGS sequence"/>
</dbReference>
<dbReference type="GO" id="GO:0016787">
    <property type="term" value="F:hydrolase activity"/>
    <property type="evidence" value="ECO:0007669"/>
    <property type="project" value="UniProtKB-KW"/>
</dbReference>
<dbReference type="EMBL" id="JAUSZV010000005">
    <property type="protein sequence ID" value="MDQ0905029.1"/>
    <property type="molecule type" value="Genomic_DNA"/>
</dbReference>
<evidence type="ECO:0000256" key="3">
    <source>
        <dbReference type="ARBA" id="ARBA00022801"/>
    </source>
</evidence>
<dbReference type="InterPro" id="IPR015797">
    <property type="entry name" value="NUDIX_hydrolase-like_dom_sf"/>
</dbReference>
<dbReference type="AlphaFoldDB" id="A0AAW8F4G5"/>
<comment type="similarity">
    <text evidence="2 4">Belongs to the Nudix hydrolase family.</text>
</comment>
<dbReference type="PANTHER" id="PTHR43046:SF14">
    <property type="entry name" value="MUTT_NUDIX FAMILY PROTEIN"/>
    <property type="match status" value="1"/>
</dbReference>
<keyword evidence="3 4" id="KW-0378">Hydrolase</keyword>
<reference evidence="6" key="1">
    <citation type="submission" date="2023-07" db="EMBL/GenBank/DDBJ databases">
        <title>Comparative genomics of wheat-associated soil bacteria to identify genetic determinants of phenazine resistance.</title>
        <authorList>
            <person name="Mouncey N."/>
        </authorList>
    </citation>
    <scope>NUCLEOTIDE SEQUENCE</scope>
    <source>
        <strain evidence="6">V4I22</strain>
    </source>
</reference>
<dbReference type="InterPro" id="IPR000086">
    <property type="entry name" value="NUDIX_hydrolase_dom"/>
</dbReference>
<dbReference type="Pfam" id="PF00293">
    <property type="entry name" value="NUDIX"/>
    <property type="match status" value="1"/>
</dbReference>
<evidence type="ECO:0000313" key="7">
    <source>
        <dbReference type="Proteomes" id="UP001234216"/>
    </source>
</evidence>
<feature type="domain" description="Nudix hydrolase" evidence="5">
    <location>
        <begin position="25"/>
        <end position="151"/>
    </location>
</feature>
<sequence length="163" mass="17814">MAIDDRGNALVSFGRGAEGSPPSDAPLPAALVAMWRADRVLMVFDRFRQSWELPGGRIEAGESPRQAAARELLEETGQDPDGPLRFVGYAAFVLAPDRRAEYAALFTGHATTARGFQTNAEIAAIRWWNLQDDLPGRVQPLDVYLARLTRELGQCETPFDAGG</sequence>
<dbReference type="PROSITE" id="PS00893">
    <property type="entry name" value="NUDIX_BOX"/>
    <property type="match status" value="1"/>
</dbReference>
<dbReference type="PANTHER" id="PTHR43046">
    <property type="entry name" value="GDP-MANNOSE MANNOSYL HYDROLASE"/>
    <property type="match status" value="1"/>
</dbReference>
<evidence type="ECO:0000313" key="6">
    <source>
        <dbReference type="EMBL" id="MDQ0905029.1"/>
    </source>
</evidence>
<dbReference type="InterPro" id="IPR020084">
    <property type="entry name" value="NUDIX_hydrolase_CS"/>
</dbReference>
<proteinExistence type="inferred from homology"/>
<evidence type="ECO:0000256" key="1">
    <source>
        <dbReference type="ARBA" id="ARBA00001946"/>
    </source>
</evidence>
<accession>A0AAW8F4G5</accession>
<organism evidence="6 7">
    <name type="scientific">Streptomyces canus</name>
    <dbReference type="NCBI Taxonomy" id="58343"/>
    <lineage>
        <taxon>Bacteria</taxon>
        <taxon>Bacillati</taxon>
        <taxon>Actinomycetota</taxon>
        <taxon>Actinomycetes</taxon>
        <taxon>Kitasatosporales</taxon>
        <taxon>Streptomycetaceae</taxon>
        <taxon>Streptomyces</taxon>
        <taxon>Streptomyces aurantiacus group</taxon>
    </lineage>
</organism>
<dbReference type="RefSeq" id="WP_306972535.1">
    <property type="nucleotide sequence ID" value="NZ_JAUSZV010000005.1"/>
</dbReference>
<evidence type="ECO:0000256" key="4">
    <source>
        <dbReference type="RuleBase" id="RU003476"/>
    </source>
</evidence>
<dbReference type="PROSITE" id="PS51462">
    <property type="entry name" value="NUDIX"/>
    <property type="match status" value="1"/>
</dbReference>
<comment type="caution">
    <text evidence="6">The sequence shown here is derived from an EMBL/GenBank/DDBJ whole genome shotgun (WGS) entry which is preliminary data.</text>
</comment>
<dbReference type="Gene3D" id="3.90.79.10">
    <property type="entry name" value="Nucleoside Triphosphate Pyrophosphohydrolase"/>
    <property type="match status" value="1"/>
</dbReference>
<dbReference type="PRINTS" id="PR00502">
    <property type="entry name" value="NUDIXFAMILY"/>
</dbReference>
<evidence type="ECO:0000256" key="2">
    <source>
        <dbReference type="ARBA" id="ARBA00005582"/>
    </source>
</evidence>